<gene>
    <name evidence="2" type="ORF">AWZ03_011029</name>
</gene>
<dbReference type="EMBL" id="LSRL02000221">
    <property type="protein sequence ID" value="TDG42549.1"/>
    <property type="molecule type" value="Genomic_DNA"/>
</dbReference>
<feature type="transmembrane region" description="Helical" evidence="1">
    <location>
        <begin position="99"/>
        <end position="117"/>
    </location>
</feature>
<accession>A0A484B0Z8</accession>
<keyword evidence="1" id="KW-1133">Transmembrane helix</keyword>
<keyword evidence="3" id="KW-1185">Reference proteome</keyword>
<feature type="transmembrane region" description="Helical" evidence="1">
    <location>
        <begin position="48"/>
        <end position="65"/>
    </location>
</feature>
<proteinExistence type="predicted"/>
<reference evidence="2 3" key="1">
    <citation type="journal article" date="2019" name="J. Hered.">
        <title>An Improved Genome Assembly for Drosophila navojoa, the Basal Species in the mojavensis Cluster.</title>
        <authorList>
            <person name="Vanderlinde T."/>
            <person name="Dupim E.G."/>
            <person name="Nazario-Yepiz N.O."/>
            <person name="Carvalho A.B."/>
        </authorList>
    </citation>
    <scope>NUCLEOTIDE SEQUENCE [LARGE SCALE GENOMIC DNA]</scope>
    <source>
        <strain evidence="2">Navoj_Jal97</strain>
        <tissue evidence="2">Whole organism</tissue>
    </source>
</reference>
<feature type="transmembrane region" description="Helical" evidence="1">
    <location>
        <begin position="16"/>
        <end position="42"/>
    </location>
</feature>
<evidence type="ECO:0000313" key="2">
    <source>
        <dbReference type="EMBL" id="TDG42549.1"/>
    </source>
</evidence>
<dbReference type="OMA" id="VAGSCMT"/>
<dbReference type="Proteomes" id="UP000295192">
    <property type="component" value="Unassembled WGS sequence"/>
</dbReference>
<protein>
    <submittedName>
        <fullName evidence="2">Uncharacterized protein</fullName>
    </submittedName>
</protein>
<keyword evidence="1" id="KW-0472">Membrane</keyword>
<sequence>MGDKGKSCECTLEAKVLFFCIWIIVTGLVSALIIGSLIPLVIEQKQEYLWFYITLVVLAVVEMVAGSCMTLAYYKKIAWLFMVGLVLSSLYPYCAFAFVVPLVIHIIFTIFACQYYIKMQSEALAKNFA</sequence>
<evidence type="ECO:0000313" key="3">
    <source>
        <dbReference type="Proteomes" id="UP000295192"/>
    </source>
</evidence>
<dbReference type="AlphaFoldDB" id="A0A484B0Z8"/>
<name>A0A484B0Z8_DRONA</name>
<comment type="caution">
    <text evidence="2">The sequence shown here is derived from an EMBL/GenBank/DDBJ whole genome shotgun (WGS) entry which is preliminary data.</text>
</comment>
<evidence type="ECO:0000256" key="1">
    <source>
        <dbReference type="SAM" id="Phobius"/>
    </source>
</evidence>
<keyword evidence="1" id="KW-0812">Transmembrane</keyword>
<organism evidence="2 3">
    <name type="scientific">Drosophila navojoa</name>
    <name type="common">Fruit fly</name>
    <dbReference type="NCBI Taxonomy" id="7232"/>
    <lineage>
        <taxon>Eukaryota</taxon>
        <taxon>Metazoa</taxon>
        <taxon>Ecdysozoa</taxon>
        <taxon>Arthropoda</taxon>
        <taxon>Hexapoda</taxon>
        <taxon>Insecta</taxon>
        <taxon>Pterygota</taxon>
        <taxon>Neoptera</taxon>
        <taxon>Endopterygota</taxon>
        <taxon>Diptera</taxon>
        <taxon>Brachycera</taxon>
        <taxon>Muscomorpha</taxon>
        <taxon>Ephydroidea</taxon>
        <taxon>Drosophilidae</taxon>
        <taxon>Drosophila</taxon>
    </lineage>
</organism>